<dbReference type="InterPro" id="IPR036411">
    <property type="entry name" value="TorD-like_sf"/>
</dbReference>
<dbReference type="Gene3D" id="1.10.3480.10">
    <property type="entry name" value="TorD-like"/>
    <property type="match status" value="1"/>
</dbReference>
<gene>
    <name evidence="2" type="ORF">GKO46_09015</name>
    <name evidence="3" type="ORF">GKO48_03020</name>
</gene>
<dbReference type="RefSeq" id="WP_342825317.1">
    <property type="nucleotide sequence ID" value="NZ_CP046146.1"/>
</dbReference>
<protein>
    <recommendedName>
        <fullName evidence="6">Molecular chaperone TorD family protein</fullName>
    </recommendedName>
</protein>
<dbReference type="Proteomes" id="UP001219901">
    <property type="component" value="Chromosome"/>
</dbReference>
<evidence type="ECO:0000313" key="4">
    <source>
        <dbReference type="Proteomes" id="UP001219901"/>
    </source>
</evidence>
<proteinExistence type="predicted"/>
<evidence type="ECO:0000313" key="3">
    <source>
        <dbReference type="EMBL" id="WFG38617.1"/>
    </source>
</evidence>
<evidence type="ECO:0000256" key="1">
    <source>
        <dbReference type="ARBA" id="ARBA00023186"/>
    </source>
</evidence>
<name>A0AAJ6CSQ7_9CHLR</name>
<evidence type="ECO:0000313" key="5">
    <source>
        <dbReference type="Proteomes" id="UP001321249"/>
    </source>
</evidence>
<dbReference type="Proteomes" id="UP001321249">
    <property type="component" value="Unassembled WGS sequence"/>
</dbReference>
<keyword evidence="1" id="KW-0143">Chaperone</keyword>
<dbReference type="InterPro" id="IPR050289">
    <property type="entry name" value="TorD/DmsD_chaperones"/>
</dbReference>
<dbReference type="SUPFAM" id="SSF89155">
    <property type="entry name" value="TorD-like"/>
    <property type="match status" value="1"/>
</dbReference>
<dbReference type="EMBL" id="CP046147">
    <property type="protein sequence ID" value="WFG38617.1"/>
    <property type="molecule type" value="Genomic_DNA"/>
</dbReference>
<reference evidence="4" key="3">
    <citation type="submission" date="2023-06" db="EMBL/GenBank/DDBJ databases">
        <title>Pangenomics reveal diversification of enzyme families and niche specialization in globally abundant SAR202 bacteria.</title>
        <authorList>
            <person name="Saw J.H.W."/>
        </authorList>
    </citation>
    <scope>NUCLEOTIDE SEQUENCE [LARGE SCALE GENOMIC DNA]</scope>
    <source>
        <strain evidence="4">JH1073</strain>
    </source>
</reference>
<dbReference type="InterPro" id="IPR020945">
    <property type="entry name" value="DMSO/NO3_reduct_chaperone"/>
</dbReference>
<organism evidence="3 4">
    <name type="scientific">Candidatus Lucifugimonas marina</name>
    <dbReference type="NCBI Taxonomy" id="3038979"/>
    <lineage>
        <taxon>Bacteria</taxon>
        <taxon>Bacillati</taxon>
        <taxon>Chloroflexota</taxon>
        <taxon>Dehalococcoidia</taxon>
        <taxon>SAR202 cluster</taxon>
        <taxon>Candidatus Lucifugimonadales</taxon>
        <taxon>Candidatus Lucifugimonadaceae</taxon>
        <taxon>Candidatus Lucifugimonas</taxon>
    </lineage>
</organism>
<reference evidence="4 5" key="1">
    <citation type="submission" date="2019-11" db="EMBL/GenBank/DDBJ databases">
        <authorList>
            <person name="Cho J.-C."/>
        </authorList>
    </citation>
    <scope>NUCLEOTIDE SEQUENCE [LARGE SCALE GENOMIC DNA]</scope>
    <source>
        <strain evidence="3 4">JH1073</strain>
        <strain evidence="2 5">JH702</strain>
    </source>
</reference>
<reference evidence="3" key="2">
    <citation type="journal article" date="2023" name="Nat. Commun.">
        <title>Cultivation of marine bacteria of the SAR202 clade.</title>
        <authorList>
            <person name="Lim Y."/>
            <person name="Seo J.H."/>
            <person name="Giovannoni S.J."/>
            <person name="Kang I."/>
            <person name="Cho J.C."/>
        </authorList>
    </citation>
    <scope>NUCLEOTIDE SEQUENCE</scope>
    <source>
        <strain evidence="3">JH1073</strain>
    </source>
</reference>
<keyword evidence="4" id="KW-1185">Reference proteome</keyword>
<sequence length="231" mass="25634">MSDNTASMADLAALRQMSYSLMSAVFFGDLRETADLISDTASEVLAVSDWAADMSFYPDLAEFLRAFGELDSESYSEVESQYQRLFGPTPSSASSSVPLNETSYLVPGAEETGWVLASVERHYSSAGIESTPASGNVPDHIAVELEFIAFLCGREAEAWAGDDFKEARRMQDRQRRFLDQHLSKWIPIFVREVTGREDTGPFELAAKAVQVQVIHDLDFLRSLQPLMRSAV</sequence>
<evidence type="ECO:0008006" key="6">
    <source>
        <dbReference type="Google" id="ProtNLM"/>
    </source>
</evidence>
<dbReference type="PANTHER" id="PTHR34227:SF1">
    <property type="entry name" value="DIMETHYL SULFOXIDE REDUCTASE CHAPERONE-RELATED"/>
    <property type="match status" value="1"/>
</dbReference>
<dbReference type="AlphaFoldDB" id="A0AAJ6CSQ7"/>
<dbReference type="PANTHER" id="PTHR34227">
    <property type="entry name" value="CHAPERONE PROTEIN YCDY"/>
    <property type="match status" value="1"/>
</dbReference>
<dbReference type="EMBL" id="WMBE01000002">
    <property type="protein sequence ID" value="MDG0867208.1"/>
    <property type="molecule type" value="Genomic_DNA"/>
</dbReference>
<evidence type="ECO:0000313" key="2">
    <source>
        <dbReference type="EMBL" id="MDG0867208.1"/>
    </source>
</evidence>
<accession>A0AAJ6CSQ7</accession>
<dbReference type="Pfam" id="PF02613">
    <property type="entry name" value="Nitrate_red_del"/>
    <property type="match status" value="1"/>
</dbReference>